<feature type="transmembrane region" description="Helical" evidence="2">
    <location>
        <begin position="12"/>
        <end position="33"/>
    </location>
</feature>
<evidence type="ECO:0000256" key="1">
    <source>
        <dbReference type="SAM" id="MobiDB-lite"/>
    </source>
</evidence>
<evidence type="ECO:0000313" key="3">
    <source>
        <dbReference type="EMBL" id="KFG25343.1"/>
    </source>
</evidence>
<keyword evidence="4" id="KW-1185">Reference proteome</keyword>
<accession>A0A086IZM5</accession>
<dbReference type="AlphaFoldDB" id="A0A086IZM5"/>
<evidence type="ECO:0000256" key="2">
    <source>
        <dbReference type="SAM" id="Phobius"/>
    </source>
</evidence>
<keyword evidence="2" id="KW-0472">Membrane</keyword>
<feature type="region of interest" description="Disordered" evidence="1">
    <location>
        <begin position="42"/>
        <end position="62"/>
    </location>
</feature>
<sequence>MQASSTRKVPKVLKVIAVVLFVIATLLKIGVMIDISMEKRKARAGRKTRTPNKPNVNQNNGLVTEAERPLLLVTRLSDENLNDCTSDAEPNPRKHTQETIV</sequence>
<dbReference type="HOGENOM" id="CLU_2292403_0_0_1"/>
<comment type="caution">
    <text evidence="3">The sequence shown here is derived from an EMBL/GenBank/DDBJ whole genome shotgun (WGS) entry which is preliminary data.</text>
</comment>
<dbReference type="RefSeq" id="XP_052903898.1">
    <property type="nucleotide sequence ID" value="XM_053049727.1"/>
</dbReference>
<gene>
    <name evidence="3" type="ORF">NESG_02115</name>
</gene>
<dbReference type="Proteomes" id="UP000054524">
    <property type="component" value="Unassembled WGS sequence"/>
</dbReference>
<evidence type="ECO:0000313" key="4">
    <source>
        <dbReference type="Proteomes" id="UP000054524"/>
    </source>
</evidence>
<feature type="compositionally biased region" description="Polar residues" evidence="1">
    <location>
        <begin position="51"/>
        <end position="62"/>
    </location>
</feature>
<organism evidence="3 4">
    <name type="scientific">Nematocida ausubeli (strain ATCC PRA-371 / ERTm2)</name>
    <name type="common">Nematode killer fungus</name>
    <dbReference type="NCBI Taxonomy" id="1913371"/>
    <lineage>
        <taxon>Eukaryota</taxon>
        <taxon>Fungi</taxon>
        <taxon>Fungi incertae sedis</taxon>
        <taxon>Microsporidia</taxon>
        <taxon>Nematocida</taxon>
    </lineage>
</organism>
<proteinExistence type="predicted"/>
<reference evidence="3 4" key="1">
    <citation type="journal article" date="2014" name="Genome Announc.">
        <title>Genome Sequence of the Microsporidian Species Nematocida sp1 Strain ERTm6 (ATCC PRA-372).</title>
        <authorList>
            <person name="Bakowski M.A."/>
            <person name="Priest M."/>
            <person name="Young S."/>
            <person name="Cuomo C.A."/>
            <person name="Troemel E.R."/>
        </authorList>
    </citation>
    <scope>NUCLEOTIDE SEQUENCE [LARGE SCALE GENOMIC DNA]</scope>
    <source>
        <strain evidence="3 4">ERTm6</strain>
    </source>
</reference>
<feature type="compositionally biased region" description="Basic and acidic residues" evidence="1">
    <location>
        <begin position="90"/>
        <end position="101"/>
    </location>
</feature>
<protein>
    <submittedName>
        <fullName evidence="3">Uncharacterized protein</fullName>
    </submittedName>
</protein>
<dbReference type="EMBL" id="AKIJ01000005">
    <property type="protein sequence ID" value="KFG25343.1"/>
    <property type="molecule type" value="Genomic_DNA"/>
</dbReference>
<dbReference type="GeneID" id="77677088"/>
<keyword evidence="2" id="KW-1133">Transmembrane helix</keyword>
<feature type="region of interest" description="Disordered" evidence="1">
    <location>
        <begin position="81"/>
        <end position="101"/>
    </location>
</feature>
<keyword evidence="2" id="KW-0812">Transmembrane</keyword>
<name>A0A086IZM5_NEMA1</name>